<proteinExistence type="predicted"/>
<name>A0ABD2Z0X0_9GENT</name>
<dbReference type="EMBL" id="JBJUIK010000011">
    <property type="protein sequence ID" value="KAL3513170.1"/>
    <property type="molecule type" value="Genomic_DNA"/>
</dbReference>
<organism evidence="2 3">
    <name type="scientific">Cinchona calisaya</name>
    <dbReference type="NCBI Taxonomy" id="153742"/>
    <lineage>
        <taxon>Eukaryota</taxon>
        <taxon>Viridiplantae</taxon>
        <taxon>Streptophyta</taxon>
        <taxon>Embryophyta</taxon>
        <taxon>Tracheophyta</taxon>
        <taxon>Spermatophyta</taxon>
        <taxon>Magnoliopsida</taxon>
        <taxon>eudicotyledons</taxon>
        <taxon>Gunneridae</taxon>
        <taxon>Pentapetalae</taxon>
        <taxon>asterids</taxon>
        <taxon>lamiids</taxon>
        <taxon>Gentianales</taxon>
        <taxon>Rubiaceae</taxon>
        <taxon>Cinchonoideae</taxon>
        <taxon>Cinchoneae</taxon>
        <taxon>Cinchona</taxon>
    </lineage>
</organism>
<dbReference type="AlphaFoldDB" id="A0ABD2Z0X0"/>
<accession>A0ABD2Z0X0</accession>
<gene>
    <name evidence="2" type="ORF">ACH5RR_025887</name>
</gene>
<protein>
    <submittedName>
        <fullName evidence="2">Uncharacterized protein</fullName>
    </submittedName>
</protein>
<keyword evidence="3" id="KW-1185">Reference proteome</keyword>
<reference evidence="2 3" key="1">
    <citation type="submission" date="2024-11" db="EMBL/GenBank/DDBJ databases">
        <title>A near-complete genome assembly of Cinchona calisaya.</title>
        <authorList>
            <person name="Lian D.C."/>
            <person name="Zhao X.W."/>
            <person name="Wei L."/>
        </authorList>
    </citation>
    <scope>NUCLEOTIDE SEQUENCE [LARGE SCALE GENOMIC DNA]</scope>
    <source>
        <tissue evidence="2">Nenye</tissue>
    </source>
</reference>
<evidence type="ECO:0000256" key="1">
    <source>
        <dbReference type="SAM" id="MobiDB-lite"/>
    </source>
</evidence>
<evidence type="ECO:0000313" key="2">
    <source>
        <dbReference type="EMBL" id="KAL3513170.1"/>
    </source>
</evidence>
<dbReference type="Proteomes" id="UP001630127">
    <property type="component" value="Unassembled WGS sequence"/>
</dbReference>
<feature type="region of interest" description="Disordered" evidence="1">
    <location>
        <begin position="96"/>
        <end position="128"/>
    </location>
</feature>
<comment type="caution">
    <text evidence="2">The sequence shown here is derived from an EMBL/GenBank/DDBJ whole genome shotgun (WGS) entry which is preliminary data.</text>
</comment>
<sequence>MIQELRTFHPSSTGDSGLLRFVSEFEARSGRLVGCLQNRSTWKNRGTLEGTSYQQVEVTRPIEPDMHDIPMLHDPSGEIILVDDIEIYLPQLGQFEISDAEEEELDSNDDDDAEEENKEYEANDFDFE</sequence>
<evidence type="ECO:0000313" key="3">
    <source>
        <dbReference type="Proteomes" id="UP001630127"/>
    </source>
</evidence>
<feature type="compositionally biased region" description="Acidic residues" evidence="1">
    <location>
        <begin position="98"/>
        <end position="128"/>
    </location>
</feature>